<evidence type="ECO:0000259" key="3">
    <source>
        <dbReference type="PROSITE" id="PS50026"/>
    </source>
</evidence>
<proteinExistence type="predicted"/>
<dbReference type="PANTHER" id="PTHR15381">
    <property type="entry name" value="CHONDROITIN SULFATE PROTEOGLYCAN 5 -RELATED"/>
    <property type="match status" value="1"/>
</dbReference>
<sequence length="303" mass="33642">MWRLQSTRNTTIDYEVMYDYKELEGAGGVEAVSSLLEKHVEDGVFTVNNTKPNSLTYSTESEIRAAAIEALIQQQDEIVGGLCAITNCSDGYECRKDKTTNETSCITKCNLGHCYNDGACIHVENQNVSCSCNNDPTGFYMGRRCEFYASQAWVIGVSVGVGGALIIIIIVVSVCRCRRSGKKDALLDNARKDEEATWLSPVDKSDDSYEEELLLYTIANRKRTSKSGRANPDEASIIYEEEQMLGTYALSGQHAGNNHRTAWKPSLQNIPVDKELKIPRPGLHESSNNYWQPINGRISVSSM</sequence>
<gene>
    <name evidence="5" type="primary">LOC118405932</name>
</gene>
<dbReference type="Proteomes" id="UP000001554">
    <property type="component" value="Chromosome 18"/>
</dbReference>
<accession>A0A9J7HQR7</accession>
<keyword evidence="2" id="KW-1133">Transmembrane helix</keyword>
<evidence type="ECO:0000313" key="4">
    <source>
        <dbReference type="Proteomes" id="UP000001554"/>
    </source>
</evidence>
<organism evidence="4 5">
    <name type="scientific">Branchiostoma floridae</name>
    <name type="common">Florida lancelet</name>
    <name type="synonym">Amphioxus</name>
    <dbReference type="NCBI Taxonomy" id="7739"/>
    <lineage>
        <taxon>Eukaryota</taxon>
        <taxon>Metazoa</taxon>
        <taxon>Chordata</taxon>
        <taxon>Cephalochordata</taxon>
        <taxon>Leptocardii</taxon>
        <taxon>Amphioxiformes</taxon>
        <taxon>Branchiostomatidae</taxon>
        <taxon>Branchiostoma</taxon>
    </lineage>
</organism>
<evidence type="ECO:0000256" key="2">
    <source>
        <dbReference type="SAM" id="Phobius"/>
    </source>
</evidence>
<comment type="caution">
    <text evidence="1">Lacks conserved residue(s) required for the propagation of feature annotation.</text>
</comment>
<reference evidence="4" key="1">
    <citation type="journal article" date="2020" name="Nat. Ecol. Evol.">
        <title>Deeply conserved synteny resolves early events in vertebrate evolution.</title>
        <authorList>
            <person name="Simakov O."/>
            <person name="Marletaz F."/>
            <person name="Yue J.X."/>
            <person name="O'Connell B."/>
            <person name="Jenkins J."/>
            <person name="Brandt A."/>
            <person name="Calef R."/>
            <person name="Tung C.H."/>
            <person name="Huang T.K."/>
            <person name="Schmutz J."/>
            <person name="Satoh N."/>
            <person name="Yu J.K."/>
            <person name="Putnam N.H."/>
            <person name="Green R.E."/>
            <person name="Rokhsar D.S."/>
        </authorList>
    </citation>
    <scope>NUCLEOTIDE SEQUENCE [LARGE SCALE GENOMIC DNA]</scope>
    <source>
        <strain evidence="4">S238N-H82</strain>
    </source>
</reference>
<keyword evidence="2" id="KW-0472">Membrane</keyword>
<feature type="transmembrane region" description="Helical" evidence="2">
    <location>
        <begin position="153"/>
        <end position="175"/>
    </location>
</feature>
<dbReference type="InterPro" id="IPR000742">
    <property type="entry name" value="EGF"/>
</dbReference>
<dbReference type="PANTHER" id="PTHR15381:SF1">
    <property type="entry name" value="CHONDROITIN SULFATE PROTEOGLYCAN 5"/>
    <property type="match status" value="1"/>
</dbReference>
<name>A0A9J7HQR7_BRAFL</name>
<protein>
    <submittedName>
        <fullName evidence="5">Interphotoreceptor matrix proteoglycan 2-like</fullName>
    </submittedName>
</protein>
<dbReference type="OrthoDB" id="10070147at2759"/>
<feature type="domain" description="EGF-like" evidence="3">
    <location>
        <begin position="106"/>
        <end position="146"/>
    </location>
</feature>
<dbReference type="GeneID" id="118405932"/>
<evidence type="ECO:0000313" key="5">
    <source>
        <dbReference type="RefSeq" id="XP_035661682.1"/>
    </source>
</evidence>
<dbReference type="OMA" id="KDEEATW"/>
<keyword evidence="1" id="KW-0245">EGF-like domain</keyword>
<evidence type="ECO:0000256" key="1">
    <source>
        <dbReference type="PROSITE-ProRule" id="PRU00076"/>
    </source>
</evidence>
<dbReference type="PROSITE" id="PS50026">
    <property type="entry name" value="EGF_3"/>
    <property type="match status" value="1"/>
</dbReference>
<reference evidence="5" key="2">
    <citation type="submission" date="2025-08" db="UniProtKB">
        <authorList>
            <consortium name="RefSeq"/>
        </authorList>
    </citation>
    <scope>IDENTIFICATION</scope>
    <source>
        <strain evidence="5">S238N-H82</strain>
        <tissue evidence="5">Testes</tissue>
    </source>
</reference>
<dbReference type="KEGG" id="bfo:118405932"/>
<dbReference type="RefSeq" id="XP_035661682.1">
    <property type="nucleotide sequence ID" value="XM_035805789.1"/>
</dbReference>
<keyword evidence="4" id="KW-1185">Reference proteome</keyword>
<keyword evidence="2" id="KW-0812">Transmembrane</keyword>
<dbReference type="AlphaFoldDB" id="A0A9J7HQR7"/>